<organism evidence="1 2">
    <name type="scientific">Rhizobium mongolense subsp. loessense</name>
    <dbReference type="NCBI Taxonomy" id="158890"/>
    <lineage>
        <taxon>Bacteria</taxon>
        <taxon>Pseudomonadati</taxon>
        <taxon>Pseudomonadota</taxon>
        <taxon>Alphaproteobacteria</taxon>
        <taxon>Hyphomicrobiales</taxon>
        <taxon>Rhizobiaceae</taxon>
        <taxon>Rhizobium/Agrobacterium group</taxon>
        <taxon>Rhizobium</taxon>
    </lineage>
</organism>
<evidence type="ECO:0000313" key="1">
    <source>
        <dbReference type="EMBL" id="SCW90388.1"/>
    </source>
</evidence>
<protein>
    <submittedName>
        <fullName evidence="1">Uncharacterized protein</fullName>
    </submittedName>
</protein>
<sequence length="46" mass="5053">MTTLAMASLFAAGFALVLIALSIPISLRHEKRPRFYNKGVFLNLCG</sequence>
<dbReference type="AlphaFoldDB" id="A0A1G4U9Q2"/>
<proteinExistence type="predicted"/>
<reference evidence="1 2" key="1">
    <citation type="submission" date="2016-10" db="EMBL/GenBank/DDBJ databases">
        <authorList>
            <person name="de Groot N.N."/>
        </authorList>
    </citation>
    <scope>NUCLEOTIDE SEQUENCE [LARGE SCALE GENOMIC DNA]</scope>
    <source>
        <strain evidence="1 2">CGMCC 1.3401</strain>
    </source>
</reference>
<gene>
    <name evidence="1" type="ORF">SAMN02927900_06429</name>
</gene>
<evidence type="ECO:0000313" key="2">
    <source>
        <dbReference type="Proteomes" id="UP000199542"/>
    </source>
</evidence>
<accession>A0A1G4U9Q2</accession>
<name>A0A1G4U9Q2_9HYPH</name>
<dbReference type="Proteomes" id="UP000199542">
    <property type="component" value="Unassembled WGS sequence"/>
</dbReference>
<dbReference type="RefSeq" id="WP_167364057.1">
    <property type="nucleotide sequence ID" value="NZ_FMTM01000022.1"/>
</dbReference>
<dbReference type="EMBL" id="FMTM01000022">
    <property type="protein sequence ID" value="SCW90388.1"/>
    <property type="molecule type" value="Genomic_DNA"/>
</dbReference>